<evidence type="ECO:0000313" key="2">
    <source>
        <dbReference type="Proteomes" id="UP000199632"/>
    </source>
</evidence>
<dbReference type="Proteomes" id="UP000199632">
    <property type="component" value="Unassembled WGS sequence"/>
</dbReference>
<gene>
    <name evidence="1" type="ORF">SAMN05421684_3562</name>
</gene>
<organism evidence="1 2">
    <name type="scientific">Asanoa ishikariensis</name>
    <dbReference type="NCBI Taxonomy" id="137265"/>
    <lineage>
        <taxon>Bacteria</taxon>
        <taxon>Bacillati</taxon>
        <taxon>Actinomycetota</taxon>
        <taxon>Actinomycetes</taxon>
        <taxon>Micromonosporales</taxon>
        <taxon>Micromonosporaceae</taxon>
        <taxon>Asanoa</taxon>
    </lineage>
</organism>
<dbReference type="OrthoDB" id="7171245at2"/>
<sequence>MWPFTRTPAPPLDPAEGDPTTRALHDALTSNDWAAAEAVLHGVPDADDRAHHLSRISELPDLWPALGSWVADAAGDPLPLTVRGAYAIGWAWQARTAARAKYVTKEQFQEFFRRLRLAEDDLDQAIALDAGEVTARAFLVLSARGRQVEPDEAAERFAAVVDRHPHHCFAHQHRLQYLCRKWFGSDDEMFGFARASFAAAPDGSLLGALVPDAHVERSMDDRGDYWTTSEVRDELHAAAARSVFHADYRPRAGSVWAMNLFAYAFSMTGDRQAAAACFAALGDRVTEYPWTYDTVLASPGKAYARHRAKAVAV</sequence>
<evidence type="ECO:0000313" key="1">
    <source>
        <dbReference type="EMBL" id="SDZ21722.1"/>
    </source>
</evidence>
<protein>
    <recommendedName>
        <fullName evidence="3">DUF4034 domain-containing protein</fullName>
    </recommendedName>
</protein>
<proteinExistence type="predicted"/>
<dbReference type="STRING" id="137265.SAMN05421684_3562"/>
<reference evidence="2" key="1">
    <citation type="submission" date="2016-10" db="EMBL/GenBank/DDBJ databases">
        <authorList>
            <person name="Varghese N."/>
            <person name="Submissions S."/>
        </authorList>
    </citation>
    <scope>NUCLEOTIDE SEQUENCE [LARGE SCALE GENOMIC DNA]</scope>
    <source>
        <strain evidence="2">DSM 44718</strain>
    </source>
</reference>
<accession>A0A1H3R7A7</accession>
<name>A0A1H3R7A7_9ACTN</name>
<evidence type="ECO:0008006" key="3">
    <source>
        <dbReference type="Google" id="ProtNLM"/>
    </source>
</evidence>
<dbReference type="EMBL" id="FNQB01000002">
    <property type="protein sequence ID" value="SDZ21722.1"/>
    <property type="molecule type" value="Genomic_DNA"/>
</dbReference>
<keyword evidence="2" id="KW-1185">Reference proteome</keyword>
<dbReference type="AlphaFoldDB" id="A0A1H3R7A7"/>
<dbReference type="RefSeq" id="WP_090793312.1">
    <property type="nucleotide sequence ID" value="NZ_BOND01000008.1"/>
</dbReference>